<dbReference type="Gene3D" id="3.40.50.1240">
    <property type="entry name" value="Phosphoglycerate mutase-like"/>
    <property type="match status" value="1"/>
</dbReference>
<reference evidence="1 2" key="1">
    <citation type="submission" date="2019-11" db="EMBL/GenBank/DDBJ databases">
        <authorList>
            <person name="Zheng R.K."/>
            <person name="Sun C.M."/>
        </authorList>
    </citation>
    <scope>NUCLEOTIDE SEQUENCE [LARGE SCALE GENOMIC DNA]</scope>
    <source>
        <strain evidence="1 2">SRB007</strain>
    </source>
</reference>
<accession>A0A6I6JLX7</accession>
<dbReference type="CDD" id="cd07067">
    <property type="entry name" value="HP_PGM_like"/>
    <property type="match status" value="1"/>
</dbReference>
<dbReference type="EMBL" id="CP046400">
    <property type="protein sequence ID" value="QGY41302.1"/>
    <property type="molecule type" value="Genomic_DNA"/>
</dbReference>
<dbReference type="InterPro" id="IPR029033">
    <property type="entry name" value="His_PPase_superfam"/>
</dbReference>
<dbReference type="Pfam" id="PF00300">
    <property type="entry name" value="His_Phos_1"/>
    <property type="match status" value="1"/>
</dbReference>
<protein>
    <submittedName>
        <fullName evidence="1">Histidine phosphatase family protein</fullName>
    </submittedName>
</protein>
<keyword evidence="2" id="KW-1185">Reference proteome</keyword>
<dbReference type="RefSeq" id="WP_158949432.1">
    <property type="nucleotide sequence ID" value="NZ_CP046400.1"/>
</dbReference>
<evidence type="ECO:0000313" key="2">
    <source>
        <dbReference type="Proteomes" id="UP000428328"/>
    </source>
</evidence>
<dbReference type="AlphaFoldDB" id="A0A6I6JLX7"/>
<dbReference type="Proteomes" id="UP000428328">
    <property type="component" value="Chromosome"/>
</dbReference>
<gene>
    <name evidence="1" type="ORF">GM415_14590</name>
</gene>
<dbReference type="KEGG" id="psel:GM415_14590"/>
<name>A0A6I6JLX7_9BACT</name>
<dbReference type="SUPFAM" id="SSF53254">
    <property type="entry name" value="Phosphoglycerate mutase-like"/>
    <property type="match status" value="1"/>
</dbReference>
<evidence type="ECO:0000313" key="1">
    <source>
        <dbReference type="EMBL" id="QGY41302.1"/>
    </source>
</evidence>
<organism evidence="1 2">
    <name type="scientific">Pseudodesulfovibrio cashew</name>
    <dbReference type="NCBI Taxonomy" id="2678688"/>
    <lineage>
        <taxon>Bacteria</taxon>
        <taxon>Pseudomonadati</taxon>
        <taxon>Thermodesulfobacteriota</taxon>
        <taxon>Desulfovibrionia</taxon>
        <taxon>Desulfovibrionales</taxon>
        <taxon>Desulfovibrionaceae</taxon>
    </lineage>
</organism>
<dbReference type="InterPro" id="IPR013078">
    <property type="entry name" value="His_Pase_superF_clade-1"/>
</dbReference>
<proteinExistence type="predicted"/>
<sequence>MLIHLMQHGTCLPKEIDSHQSLSPVGREQIEKSAIAASRLGLRFELMVSSSKPRALQTAEIMAAHTGYPVIRIEMSDACKAMTPPQRLVEFLREYEGLDSVFVAGHQPSLGLVASTLLTGTAKLEVHIENGGLMQINYDVQTGKGVLNWYLTPAQLALIAKD</sequence>